<reference evidence="1 2" key="1">
    <citation type="submission" date="2020-08" db="EMBL/GenBank/DDBJ databases">
        <title>Streptomycin Non-resistant strain, P. mexicana.</title>
        <authorList>
            <person name="Ganesh-Kumar S."/>
            <person name="Zhe T."/>
            <person name="Yu Z."/>
            <person name="Min Y."/>
        </authorList>
    </citation>
    <scope>NUCLEOTIDE SEQUENCE [LARGE SCALE GENOMIC DNA]</scope>
    <source>
        <strain evidence="1 2">GTZY2</strain>
    </source>
</reference>
<evidence type="ECO:0000313" key="1">
    <source>
        <dbReference type="EMBL" id="QNN79708.1"/>
    </source>
</evidence>
<accession>A0A7G9THY3</accession>
<protein>
    <submittedName>
        <fullName evidence="1">Glycosaminoglycan attachment site</fullName>
    </submittedName>
</protein>
<evidence type="ECO:0000313" key="2">
    <source>
        <dbReference type="Proteomes" id="UP000515838"/>
    </source>
</evidence>
<name>A0A7G9THY3_PSEMX</name>
<sequence>MLLQPSNAPERAVIDAWASGFVDRCGKFTKEFQTTFESSFWELYVHAALRASGAQIDFSHASPDFVVSTPTSFVVEATIAGPAQGQPPAFGPGPPVVPTDLNEFNRQAILRLCNSLSAKSTRFLSYYAGLPHVKDKPFVIALAPFDRPSAHLASHRALNAALYGVYDDEEATLRERSAEILRYDISSVSKHAGASVPVGLFTSTAYRQVSAVVYSALATWGKVRALADAPERHTAYQTLHPNPTSIVPRYRVSQQGAYREHLLDGLYVAHNPYADYPLPLATFDSAHVARFVPIAGRAVELHMPADFLLWRQLWTLQPQGDASTHRGQRDG</sequence>
<organism evidence="1 2">
    <name type="scientific">Pseudoxanthomonas mexicana</name>
    <dbReference type="NCBI Taxonomy" id="128785"/>
    <lineage>
        <taxon>Bacteria</taxon>
        <taxon>Pseudomonadati</taxon>
        <taxon>Pseudomonadota</taxon>
        <taxon>Gammaproteobacteria</taxon>
        <taxon>Lysobacterales</taxon>
        <taxon>Lysobacteraceae</taxon>
        <taxon>Pseudoxanthomonas</taxon>
    </lineage>
</organism>
<dbReference type="AlphaFoldDB" id="A0A7G9THY3"/>
<dbReference type="EMBL" id="CP060731">
    <property type="protein sequence ID" value="QNN79708.1"/>
    <property type="molecule type" value="Genomic_DNA"/>
</dbReference>
<dbReference type="Proteomes" id="UP000515838">
    <property type="component" value="Chromosome"/>
</dbReference>
<gene>
    <name evidence="1" type="ORF">IAE60_13305</name>
</gene>
<proteinExistence type="predicted"/>